<organism evidence="2 3">
    <name type="scientific">Mycolicibacterium chlorophenolicum</name>
    <dbReference type="NCBI Taxonomy" id="37916"/>
    <lineage>
        <taxon>Bacteria</taxon>
        <taxon>Bacillati</taxon>
        <taxon>Actinomycetota</taxon>
        <taxon>Actinomycetes</taxon>
        <taxon>Mycobacteriales</taxon>
        <taxon>Mycobacteriaceae</taxon>
        <taxon>Mycolicibacterium</taxon>
    </lineage>
</organism>
<evidence type="ECO:0000256" key="1">
    <source>
        <dbReference type="SAM" id="MobiDB-lite"/>
    </source>
</evidence>
<dbReference type="STRING" id="37916.MCHLDSM_01021"/>
<dbReference type="EMBL" id="JYNL01000009">
    <property type="protein sequence ID" value="KMO82398.1"/>
    <property type="molecule type" value="Genomic_DNA"/>
</dbReference>
<comment type="caution">
    <text evidence="2">The sequence shown here is derived from an EMBL/GenBank/DDBJ whole genome shotgun (WGS) entry which is preliminary data.</text>
</comment>
<evidence type="ECO:0000313" key="2">
    <source>
        <dbReference type="EMBL" id="KMO82398.1"/>
    </source>
</evidence>
<dbReference type="Proteomes" id="UP000036513">
    <property type="component" value="Unassembled WGS sequence"/>
</dbReference>
<dbReference type="AlphaFoldDB" id="A0A0J6WK67"/>
<dbReference type="PATRIC" id="fig|37916.4.peg.890"/>
<keyword evidence="3" id="KW-1185">Reference proteome</keyword>
<protein>
    <submittedName>
        <fullName evidence="2">Uncharacterized protein</fullName>
    </submittedName>
</protein>
<accession>A0A0J6WK67</accession>
<feature type="region of interest" description="Disordered" evidence="1">
    <location>
        <begin position="1"/>
        <end position="20"/>
    </location>
</feature>
<reference evidence="2 3" key="1">
    <citation type="journal article" date="2015" name="Genome Biol. Evol.">
        <title>Characterization of Three Mycobacterium spp. with Potential Use in Bioremediation by Genome Sequencing and Comparative Genomics.</title>
        <authorList>
            <person name="Das S."/>
            <person name="Pettersson B.M."/>
            <person name="Behra P.R."/>
            <person name="Ramesh M."/>
            <person name="Dasgupta S."/>
            <person name="Bhattacharya A."/>
            <person name="Kirsebom L.A."/>
        </authorList>
    </citation>
    <scope>NUCLEOTIDE SEQUENCE [LARGE SCALE GENOMIC DNA]</scope>
    <source>
        <strain evidence="2 3">DSM 43826</strain>
    </source>
</reference>
<proteinExistence type="predicted"/>
<name>A0A0J6WK67_9MYCO</name>
<gene>
    <name evidence="2" type="ORF">MCHLDSM_01021</name>
</gene>
<sequence length="115" mass="12485">MDATAAKGAATQRLRTAHTRTRELAERVAAAIPAQLGVHAADAGAQVRTGISEGHGAPYVICWETGPFQWAYRVDLLAAIQQQFGVQVETVNHFTVAVTARDGDQRTAPWHNPRR</sequence>
<dbReference type="RefSeq" id="WP_234713850.1">
    <property type="nucleotide sequence ID" value="NZ_JYNL01000009.1"/>
</dbReference>
<evidence type="ECO:0000313" key="3">
    <source>
        <dbReference type="Proteomes" id="UP000036513"/>
    </source>
</evidence>